<evidence type="ECO:0000256" key="3">
    <source>
        <dbReference type="ARBA" id="ARBA00022603"/>
    </source>
</evidence>
<dbReference type="Gene3D" id="1.10.10.10">
    <property type="entry name" value="Winged helix-like DNA-binding domain superfamily/Winged helix DNA-binding domain"/>
    <property type="match status" value="1"/>
</dbReference>
<gene>
    <name evidence="11" type="ORF">BK649_16395</name>
</gene>
<comment type="subcellular location">
    <subcellularLocation>
        <location evidence="8">Cytoplasm</location>
    </subcellularLocation>
</comment>
<dbReference type="InterPro" id="IPR008332">
    <property type="entry name" value="MethylG_MeTrfase_N"/>
</dbReference>
<dbReference type="HAMAP" id="MF_00772">
    <property type="entry name" value="OGT"/>
    <property type="match status" value="1"/>
</dbReference>
<evidence type="ECO:0000259" key="9">
    <source>
        <dbReference type="Pfam" id="PF01035"/>
    </source>
</evidence>
<dbReference type="NCBIfam" id="TIGR00589">
    <property type="entry name" value="ogt"/>
    <property type="match status" value="1"/>
</dbReference>
<dbReference type="EMBL" id="MOAZ01000012">
    <property type="protein sequence ID" value="ROM50347.1"/>
    <property type="molecule type" value="Genomic_DNA"/>
</dbReference>
<evidence type="ECO:0000256" key="8">
    <source>
        <dbReference type="HAMAP-Rule" id="MF_00772"/>
    </source>
</evidence>
<feature type="domain" description="Methylated-DNA-[protein]-cysteine S-methyltransferase DNA binding" evidence="9">
    <location>
        <begin position="79"/>
        <end position="157"/>
    </location>
</feature>
<evidence type="ECO:0000259" key="10">
    <source>
        <dbReference type="Pfam" id="PF02870"/>
    </source>
</evidence>
<sequence length="172" mass="19085">MPYEYKLMPSPVGQLTLVARNGKLGAILWETERANRVRLGELREANDSPVLLETERQLQEYFAGARNQFELELDFSGTDFQKRVWQALLTIPFGETRSYSQIAQQIGNPKAVRAVGAANGRNPISIIAPCHRVIGASGGLTGFAGGLEAKQYLLALEVQVRLNWRSEGPQQM</sequence>
<evidence type="ECO:0000313" key="11">
    <source>
        <dbReference type="EMBL" id="ROM50347.1"/>
    </source>
</evidence>
<feature type="active site" description="Nucleophile; methyl group acceptor" evidence="8">
    <location>
        <position position="130"/>
    </location>
</feature>
<comment type="function">
    <text evidence="8">Involved in the cellular defense against the biological effects of O6-methylguanine (O6-MeG) and O4-methylthymine (O4-MeT) in DNA. Repairs the methylated nucleobase in DNA by stoichiometrically transferring the methyl group to a cysteine residue in the enzyme. This is a suicide reaction: the enzyme is irreversibly inactivated.</text>
</comment>
<comment type="miscellaneous">
    <text evidence="8">This enzyme catalyzes only one turnover and therefore is not strictly catalytic. According to one definition, an enzyme is a biocatalyst that acts repeatedly and over many reaction cycles.</text>
</comment>
<dbReference type="CDD" id="cd06445">
    <property type="entry name" value="ATase"/>
    <property type="match status" value="1"/>
</dbReference>
<evidence type="ECO:0000256" key="1">
    <source>
        <dbReference type="ARBA" id="ARBA00001286"/>
    </source>
</evidence>
<evidence type="ECO:0000256" key="5">
    <source>
        <dbReference type="ARBA" id="ARBA00022763"/>
    </source>
</evidence>
<dbReference type="PANTHER" id="PTHR10815:SF5">
    <property type="entry name" value="METHYLATED-DNA--PROTEIN-CYSTEINE METHYLTRANSFERASE"/>
    <property type="match status" value="1"/>
</dbReference>
<evidence type="ECO:0000256" key="4">
    <source>
        <dbReference type="ARBA" id="ARBA00022679"/>
    </source>
</evidence>
<dbReference type="AlphaFoldDB" id="A0A423F6C2"/>
<dbReference type="PANTHER" id="PTHR10815">
    <property type="entry name" value="METHYLATED-DNA--PROTEIN-CYSTEINE METHYLTRANSFERASE"/>
    <property type="match status" value="1"/>
</dbReference>
<dbReference type="InterPro" id="IPR036388">
    <property type="entry name" value="WH-like_DNA-bd_sf"/>
</dbReference>
<dbReference type="GO" id="GO:0006307">
    <property type="term" value="P:DNA alkylation repair"/>
    <property type="evidence" value="ECO:0007669"/>
    <property type="project" value="UniProtKB-UniRule"/>
</dbReference>
<reference evidence="11 12" key="1">
    <citation type="submission" date="2016-10" db="EMBL/GenBank/DDBJ databases">
        <title>Comparative genome analysis of multiple Pseudomonas spp. focuses on biocontrol and plant growth promoting traits.</title>
        <authorList>
            <person name="Tao X.-Y."/>
            <person name="Taylor C.G."/>
        </authorList>
    </citation>
    <scope>NUCLEOTIDE SEQUENCE [LARGE SCALE GENOMIC DNA]</scope>
    <source>
        <strain evidence="11 12">36C8</strain>
    </source>
</reference>
<dbReference type="GO" id="GO:0003908">
    <property type="term" value="F:methylated-DNA-[protein]-cysteine S-methyltransferase activity"/>
    <property type="evidence" value="ECO:0007669"/>
    <property type="project" value="UniProtKB-UniRule"/>
</dbReference>
<dbReference type="GO" id="GO:0005737">
    <property type="term" value="C:cytoplasm"/>
    <property type="evidence" value="ECO:0007669"/>
    <property type="project" value="UniProtKB-SubCell"/>
</dbReference>
<accession>A0A423F6C2</accession>
<keyword evidence="3 8" id="KW-0489">Methyltransferase</keyword>
<comment type="catalytic activity">
    <reaction evidence="1 8">
        <text>a 4-O-methyl-thymidine in DNA + L-cysteinyl-[protein] = a thymidine in DNA + S-methyl-L-cysteinyl-[protein]</text>
        <dbReference type="Rhea" id="RHEA:53428"/>
        <dbReference type="Rhea" id="RHEA-COMP:10131"/>
        <dbReference type="Rhea" id="RHEA-COMP:10132"/>
        <dbReference type="Rhea" id="RHEA-COMP:13555"/>
        <dbReference type="Rhea" id="RHEA-COMP:13556"/>
        <dbReference type="ChEBI" id="CHEBI:29950"/>
        <dbReference type="ChEBI" id="CHEBI:82612"/>
        <dbReference type="ChEBI" id="CHEBI:137386"/>
        <dbReference type="ChEBI" id="CHEBI:137387"/>
        <dbReference type="EC" id="2.1.1.63"/>
    </reaction>
</comment>
<keyword evidence="4 8" id="KW-0808">Transferase</keyword>
<evidence type="ECO:0000256" key="2">
    <source>
        <dbReference type="ARBA" id="ARBA00008711"/>
    </source>
</evidence>
<name>A0A423F6C2_9PSED</name>
<organism evidence="11 12">
    <name type="scientific">Pseudomonas canadensis</name>
    <dbReference type="NCBI Taxonomy" id="915099"/>
    <lineage>
        <taxon>Bacteria</taxon>
        <taxon>Pseudomonadati</taxon>
        <taxon>Pseudomonadota</taxon>
        <taxon>Gammaproteobacteria</taxon>
        <taxon>Pseudomonadales</taxon>
        <taxon>Pseudomonadaceae</taxon>
        <taxon>Pseudomonas</taxon>
    </lineage>
</organism>
<evidence type="ECO:0000313" key="12">
    <source>
        <dbReference type="Proteomes" id="UP000283389"/>
    </source>
</evidence>
<dbReference type="GO" id="GO:0032259">
    <property type="term" value="P:methylation"/>
    <property type="evidence" value="ECO:0007669"/>
    <property type="project" value="UniProtKB-KW"/>
</dbReference>
<dbReference type="EC" id="2.1.1.63" evidence="8"/>
<protein>
    <recommendedName>
        <fullName evidence="8">Methylated-DNA--protein-cysteine methyltransferase</fullName>
        <ecNumber evidence="8">2.1.1.63</ecNumber>
    </recommendedName>
    <alternativeName>
        <fullName evidence="8">6-O-methylguanine-DNA methyltransferase</fullName>
        <shortName evidence="8">MGMT</shortName>
    </alternativeName>
    <alternativeName>
        <fullName evidence="8">O-6-methylguanine-DNA-alkyltransferase</fullName>
    </alternativeName>
</protein>
<dbReference type="FunFam" id="1.10.10.10:FF:000214">
    <property type="entry name" value="Methylated-DNA--protein-cysteine methyltransferase"/>
    <property type="match status" value="1"/>
</dbReference>
<dbReference type="InterPro" id="IPR014048">
    <property type="entry name" value="MethylDNA_cys_MeTrfase_DNA-bd"/>
</dbReference>
<dbReference type="SUPFAM" id="SSF46767">
    <property type="entry name" value="Methylated DNA-protein cysteine methyltransferase, C-terminal domain"/>
    <property type="match status" value="1"/>
</dbReference>
<evidence type="ECO:0000256" key="7">
    <source>
        <dbReference type="ARBA" id="ARBA00049348"/>
    </source>
</evidence>
<dbReference type="InterPro" id="IPR036631">
    <property type="entry name" value="MGMT_N_sf"/>
</dbReference>
<dbReference type="Pfam" id="PF02870">
    <property type="entry name" value="Methyltransf_1N"/>
    <property type="match status" value="1"/>
</dbReference>
<dbReference type="Gene3D" id="3.30.160.70">
    <property type="entry name" value="Methylated DNA-protein cysteine methyltransferase domain"/>
    <property type="match status" value="1"/>
</dbReference>
<dbReference type="Proteomes" id="UP000283389">
    <property type="component" value="Unassembled WGS sequence"/>
</dbReference>
<keyword evidence="5 8" id="KW-0227">DNA damage</keyword>
<comment type="caution">
    <text evidence="11">The sequence shown here is derived from an EMBL/GenBank/DDBJ whole genome shotgun (WGS) entry which is preliminary data.</text>
</comment>
<dbReference type="InterPro" id="IPR023546">
    <property type="entry name" value="MGMT"/>
</dbReference>
<evidence type="ECO:0000256" key="6">
    <source>
        <dbReference type="ARBA" id="ARBA00023204"/>
    </source>
</evidence>
<comment type="catalytic activity">
    <reaction evidence="7 8">
        <text>a 6-O-methyl-2'-deoxyguanosine in DNA + L-cysteinyl-[protein] = S-methyl-L-cysteinyl-[protein] + a 2'-deoxyguanosine in DNA</text>
        <dbReference type="Rhea" id="RHEA:24000"/>
        <dbReference type="Rhea" id="RHEA-COMP:10131"/>
        <dbReference type="Rhea" id="RHEA-COMP:10132"/>
        <dbReference type="Rhea" id="RHEA-COMP:11367"/>
        <dbReference type="Rhea" id="RHEA-COMP:11368"/>
        <dbReference type="ChEBI" id="CHEBI:29950"/>
        <dbReference type="ChEBI" id="CHEBI:82612"/>
        <dbReference type="ChEBI" id="CHEBI:85445"/>
        <dbReference type="ChEBI" id="CHEBI:85448"/>
        <dbReference type="EC" id="2.1.1.63"/>
    </reaction>
</comment>
<proteinExistence type="inferred from homology"/>
<keyword evidence="6 8" id="KW-0234">DNA repair</keyword>
<dbReference type="SUPFAM" id="SSF53155">
    <property type="entry name" value="Methylated DNA-protein cysteine methyltransferase domain"/>
    <property type="match status" value="1"/>
</dbReference>
<feature type="domain" description="Methylguanine DNA methyltransferase ribonuclease-like" evidence="10">
    <location>
        <begin position="5"/>
        <end position="75"/>
    </location>
</feature>
<keyword evidence="8" id="KW-0963">Cytoplasm</keyword>
<dbReference type="InterPro" id="IPR036217">
    <property type="entry name" value="MethylDNA_cys_MeTrfase_DNAb"/>
</dbReference>
<dbReference type="Pfam" id="PF01035">
    <property type="entry name" value="DNA_binding_1"/>
    <property type="match status" value="1"/>
</dbReference>
<comment type="similarity">
    <text evidence="2 8">Belongs to the MGMT family.</text>
</comment>